<keyword evidence="3" id="KW-1185">Reference proteome</keyword>
<proteinExistence type="predicted"/>
<dbReference type="Pfam" id="PF13962">
    <property type="entry name" value="PGG"/>
    <property type="match status" value="1"/>
</dbReference>
<dbReference type="EMBL" id="JAYMYR010000001">
    <property type="protein sequence ID" value="KAK7381814.1"/>
    <property type="molecule type" value="Genomic_DNA"/>
</dbReference>
<comment type="caution">
    <text evidence="2">The sequence shown here is derived from an EMBL/GenBank/DDBJ whole genome shotgun (WGS) entry which is preliminary data.</text>
</comment>
<feature type="domain" description="PGG" evidence="1">
    <location>
        <begin position="38"/>
        <end position="71"/>
    </location>
</feature>
<reference evidence="2 3" key="1">
    <citation type="submission" date="2024-01" db="EMBL/GenBank/DDBJ databases">
        <title>The genomes of 5 underutilized Papilionoideae crops provide insights into root nodulation and disease resistanc.</title>
        <authorList>
            <person name="Jiang F."/>
        </authorList>
    </citation>
    <scope>NUCLEOTIDE SEQUENCE [LARGE SCALE GENOMIC DNA]</scope>
    <source>
        <strain evidence="2">JINMINGXINNONG_FW02</strain>
        <tissue evidence="2">Leaves</tissue>
    </source>
</reference>
<accession>A0AAN9RQT2</accession>
<sequence>MADPSITVNVGGEKEESKGWIKVVKKVGNWLAHKDKDQWLKDMRGNLSLVATVIATITFQSALNPQAGKEKKLERCSAKMLNPKKVRTVRRSAAEFKEVLLGVRRGCRCLLEPELFVWRKRKDVEP</sequence>
<organism evidence="2 3">
    <name type="scientific">Phaseolus coccineus</name>
    <name type="common">Scarlet runner bean</name>
    <name type="synonym">Phaseolus multiflorus</name>
    <dbReference type="NCBI Taxonomy" id="3886"/>
    <lineage>
        <taxon>Eukaryota</taxon>
        <taxon>Viridiplantae</taxon>
        <taxon>Streptophyta</taxon>
        <taxon>Embryophyta</taxon>
        <taxon>Tracheophyta</taxon>
        <taxon>Spermatophyta</taxon>
        <taxon>Magnoliopsida</taxon>
        <taxon>eudicotyledons</taxon>
        <taxon>Gunneridae</taxon>
        <taxon>Pentapetalae</taxon>
        <taxon>rosids</taxon>
        <taxon>fabids</taxon>
        <taxon>Fabales</taxon>
        <taxon>Fabaceae</taxon>
        <taxon>Papilionoideae</taxon>
        <taxon>50 kb inversion clade</taxon>
        <taxon>NPAAA clade</taxon>
        <taxon>indigoferoid/millettioid clade</taxon>
        <taxon>Phaseoleae</taxon>
        <taxon>Phaseolus</taxon>
    </lineage>
</organism>
<evidence type="ECO:0000259" key="1">
    <source>
        <dbReference type="Pfam" id="PF13962"/>
    </source>
</evidence>
<protein>
    <recommendedName>
        <fullName evidence="1">PGG domain-containing protein</fullName>
    </recommendedName>
</protein>
<evidence type="ECO:0000313" key="3">
    <source>
        <dbReference type="Proteomes" id="UP001374584"/>
    </source>
</evidence>
<dbReference type="Proteomes" id="UP001374584">
    <property type="component" value="Unassembled WGS sequence"/>
</dbReference>
<name>A0AAN9RQT2_PHACN</name>
<dbReference type="InterPro" id="IPR026961">
    <property type="entry name" value="PGG_dom"/>
</dbReference>
<dbReference type="AlphaFoldDB" id="A0AAN9RQT2"/>
<evidence type="ECO:0000313" key="2">
    <source>
        <dbReference type="EMBL" id="KAK7381814.1"/>
    </source>
</evidence>
<gene>
    <name evidence="2" type="ORF">VNO80_00361</name>
</gene>